<dbReference type="PATRIC" id="fig|693.5.peg.1169"/>
<dbReference type="RefSeq" id="WP_053394822.1">
    <property type="nucleotide sequence ID" value="NZ_LHPJ01000005.1"/>
</dbReference>
<comment type="caution">
    <text evidence="1">The sequence shown here is derived from an EMBL/GenBank/DDBJ whole genome shotgun (WGS) entry which is preliminary data.</text>
</comment>
<protein>
    <recommendedName>
        <fullName evidence="3">Flagellar biosynthesis protein FlgE</fullName>
    </recommendedName>
</protein>
<evidence type="ECO:0008006" key="3">
    <source>
        <dbReference type="Google" id="ProtNLM"/>
    </source>
</evidence>
<dbReference type="EMBL" id="LHPJ01000005">
    <property type="protein sequence ID" value="KOO04408.1"/>
    <property type="molecule type" value="Genomic_DNA"/>
</dbReference>
<sequence>MPISSVQPAYQLIERSSQMANEATREINERANVSPANPANENTSLEFNKVEFKAPDTSQIEPIIKLNQSSQYSQIGSNMLQRDQEMLGSLLDIHI</sequence>
<keyword evidence="2" id="KW-1185">Reference proteome</keyword>
<accession>A0A0M0HS23</accession>
<evidence type="ECO:0000313" key="1">
    <source>
        <dbReference type="EMBL" id="KOO04408.1"/>
    </source>
</evidence>
<dbReference type="AlphaFoldDB" id="A0A0M0HS23"/>
<evidence type="ECO:0000313" key="2">
    <source>
        <dbReference type="Proteomes" id="UP000037515"/>
    </source>
</evidence>
<reference evidence="2" key="1">
    <citation type="submission" date="2015-08" db="EMBL/GenBank/DDBJ databases">
        <title>Vibrio galatheae sp. nov., a novel member of the Vibrionaceae family isolated from the Solomon Islands.</title>
        <authorList>
            <person name="Giubergia S."/>
            <person name="Machado H."/>
            <person name="Mateiu R.V."/>
            <person name="Gram L."/>
        </authorList>
    </citation>
    <scope>NUCLEOTIDE SEQUENCE [LARGE SCALE GENOMIC DNA]</scope>
    <source>
        <strain evidence="2">DSM 19584</strain>
    </source>
</reference>
<name>A0A0M0HS23_VIBNE</name>
<organism evidence="1 2">
    <name type="scientific">Vibrio nereis</name>
    <dbReference type="NCBI Taxonomy" id="693"/>
    <lineage>
        <taxon>Bacteria</taxon>
        <taxon>Pseudomonadati</taxon>
        <taxon>Pseudomonadota</taxon>
        <taxon>Gammaproteobacteria</taxon>
        <taxon>Vibrionales</taxon>
        <taxon>Vibrionaceae</taxon>
        <taxon>Vibrio</taxon>
    </lineage>
</organism>
<dbReference type="OrthoDB" id="5816949at2"/>
<dbReference type="STRING" id="693.AKJ17_05745"/>
<dbReference type="Proteomes" id="UP000037515">
    <property type="component" value="Unassembled WGS sequence"/>
</dbReference>
<gene>
    <name evidence="1" type="ORF">AKJ17_05745</name>
</gene>
<proteinExistence type="predicted"/>